<proteinExistence type="predicted"/>
<evidence type="ECO:0000313" key="4">
    <source>
        <dbReference type="EMBL" id="KAF0853057.1"/>
    </source>
</evidence>
<dbReference type="InterPro" id="IPR005631">
    <property type="entry name" value="SDH"/>
</dbReference>
<keyword evidence="2" id="KW-0496">Mitochondrion</keyword>
<dbReference type="OrthoDB" id="284292at2759"/>
<organism evidence="4 5">
    <name type="scientific">Andalucia godoyi</name>
    <name type="common">Flagellate</name>
    <dbReference type="NCBI Taxonomy" id="505711"/>
    <lineage>
        <taxon>Eukaryota</taxon>
        <taxon>Discoba</taxon>
        <taxon>Jakobida</taxon>
        <taxon>Andalucina</taxon>
        <taxon>Andaluciidae</taxon>
        <taxon>Andalucia</taxon>
    </lineage>
</organism>
<dbReference type="AlphaFoldDB" id="A0A8K0AHK4"/>
<evidence type="ECO:0000256" key="3">
    <source>
        <dbReference type="ARBA" id="ARBA00023186"/>
    </source>
</evidence>
<name>A0A8K0AHK4_ANDGO</name>
<dbReference type="GO" id="GO:0006099">
    <property type="term" value="P:tricarboxylic acid cycle"/>
    <property type="evidence" value="ECO:0007669"/>
    <property type="project" value="TreeGrafter"/>
</dbReference>
<keyword evidence="3" id="KW-0143">Chaperone</keyword>
<dbReference type="Proteomes" id="UP000799049">
    <property type="component" value="Unassembled WGS sequence"/>
</dbReference>
<evidence type="ECO:0000313" key="5">
    <source>
        <dbReference type="Proteomes" id="UP000799049"/>
    </source>
</evidence>
<dbReference type="Pfam" id="PF03937">
    <property type="entry name" value="Sdh5"/>
    <property type="match status" value="1"/>
</dbReference>
<dbReference type="PANTHER" id="PTHR12469:SF2">
    <property type="entry name" value="SUCCINATE DEHYDROGENASE ASSEMBLY FACTOR 2, MITOCHONDRIAL"/>
    <property type="match status" value="1"/>
</dbReference>
<dbReference type="EMBL" id="VRVR01000004">
    <property type="protein sequence ID" value="KAF0853057.1"/>
    <property type="molecule type" value="Genomic_DNA"/>
</dbReference>
<comment type="subcellular location">
    <subcellularLocation>
        <location evidence="1">Mitochondrion matrix</location>
    </subcellularLocation>
</comment>
<gene>
    <name evidence="4" type="ORF">ANDGO_03864</name>
</gene>
<dbReference type="Gene3D" id="1.10.150.250">
    <property type="entry name" value="Flavinator of succinate dehydrogenase"/>
    <property type="match status" value="1"/>
</dbReference>
<dbReference type="FunFam" id="1.10.150.250:FF:000002">
    <property type="entry name" value="Succinate dehydrogenase assembly factor 2, mitochondrial"/>
    <property type="match status" value="1"/>
</dbReference>
<sequence length="122" mass="14339">MFSLTRRLGLQPARLLSTSFGSRCTEVPSSADMDTQRKRVLYRARKRGTLESDLIIGTFANQYLKELTPAELNDFEKLLDEDDPYVYKWIMKQEVVPEKYNTPLMQRLQAHSKKGEFREYGW</sequence>
<dbReference type="GO" id="GO:0006121">
    <property type="term" value="P:mitochondrial electron transport, succinate to ubiquinone"/>
    <property type="evidence" value="ECO:0007669"/>
    <property type="project" value="TreeGrafter"/>
</dbReference>
<reference evidence="4" key="1">
    <citation type="submission" date="2019-09" db="EMBL/GenBank/DDBJ databases">
        <title>The Mitochondrial Proteome of the Jakobid, Andalucia godoyi, a Protist With the Most Gene-Rich and Bacteria-Like Mitochondrial Genome.</title>
        <authorList>
            <person name="Gray M.W."/>
            <person name="Burger G."/>
            <person name="Derelle R."/>
            <person name="Klimes V."/>
            <person name="Leger M."/>
            <person name="Sarrasin M."/>
            <person name="Vlcek C."/>
            <person name="Roger A.J."/>
            <person name="Elias M."/>
            <person name="Lang B.F."/>
        </authorList>
    </citation>
    <scope>NUCLEOTIDE SEQUENCE</scope>
    <source>
        <strain evidence="4">And28</strain>
    </source>
</reference>
<dbReference type="GO" id="GO:0005759">
    <property type="term" value="C:mitochondrial matrix"/>
    <property type="evidence" value="ECO:0007669"/>
    <property type="project" value="UniProtKB-SubCell"/>
</dbReference>
<evidence type="ECO:0000256" key="1">
    <source>
        <dbReference type="ARBA" id="ARBA00004305"/>
    </source>
</evidence>
<dbReference type="PANTHER" id="PTHR12469">
    <property type="entry name" value="PROTEIN EMI5 HOMOLOG, MITOCHONDRIAL"/>
    <property type="match status" value="1"/>
</dbReference>
<dbReference type="GO" id="GO:0034553">
    <property type="term" value="P:mitochondrial respiratory chain complex II assembly"/>
    <property type="evidence" value="ECO:0007669"/>
    <property type="project" value="TreeGrafter"/>
</dbReference>
<accession>A0A8K0AHK4</accession>
<protein>
    <submittedName>
        <fullName evidence="4">Mitochondrial CII assembly factor 2 (SdhAF2)</fullName>
    </submittedName>
</protein>
<comment type="caution">
    <text evidence="4">The sequence shown here is derived from an EMBL/GenBank/DDBJ whole genome shotgun (WGS) entry which is preliminary data.</text>
</comment>
<dbReference type="SUPFAM" id="SSF109910">
    <property type="entry name" value="YgfY-like"/>
    <property type="match status" value="1"/>
</dbReference>
<evidence type="ECO:0000256" key="2">
    <source>
        <dbReference type="ARBA" id="ARBA00023128"/>
    </source>
</evidence>
<dbReference type="InterPro" id="IPR036714">
    <property type="entry name" value="SDH_sf"/>
</dbReference>
<keyword evidence="5" id="KW-1185">Reference proteome</keyword>